<gene>
    <name evidence="1" type="ORF">K040078D81_31550</name>
</gene>
<dbReference type="RefSeq" id="WP_095176323.1">
    <property type="nucleotide sequence ID" value="NZ_BAABYW010000001.1"/>
</dbReference>
<evidence type="ECO:0000313" key="2">
    <source>
        <dbReference type="Proteomes" id="UP001600943"/>
    </source>
</evidence>
<dbReference type="InterPro" id="IPR046618">
    <property type="entry name" value="DUF6731"/>
</dbReference>
<protein>
    <recommendedName>
        <fullName evidence="3">WYL domain-containing protein</fullName>
    </recommendedName>
</protein>
<sequence length="302" mass="35157">MAGTYIKKVRIEYYQVVESNESGQDRLFDLRKIINKLDDLPLERRKKEYYQDGARLDKIKYNKIDNYWYLNFVRLRQTGIPSKASETSETEPIKLLDDEYIGEEVSCIYDVDNHILVLQRNRDSLSSSGLELYLNYFNCYNSNMIALRPIRAVDINDKLNTAKDYKKITIRFANIPTRVVHGNKNSSFGQFIENFNKFKANSATLTLSLGRGRSKGSLDQETIKETVGLILDNEGLVDTAELNIKPSELEPVEVIDIFSKRSHDFITIKMEKLESINFEDIIDEMHKKYNKTKKQVLELLER</sequence>
<comment type="caution">
    <text evidence="1">The sequence shown here is derived from an EMBL/GenBank/DDBJ whole genome shotgun (WGS) entry which is preliminary data.</text>
</comment>
<evidence type="ECO:0008006" key="3">
    <source>
        <dbReference type="Google" id="ProtNLM"/>
    </source>
</evidence>
<name>A0ABQ0BC54_9FIRM</name>
<dbReference type="Proteomes" id="UP001600943">
    <property type="component" value="Unassembled WGS sequence"/>
</dbReference>
<reference evidence="1 2" key="1">
    <citation type="submission" date="2024-04" db="EMBL/GenBank/DDBJ databases">
        <title>Defined microbial consortia suppress multidrug-resistant proinflammatory Enterobacteriaceae via ecological control.</title>
        <authorList>
            <person name="Furuichi M."/>
            <person name="Kawaguchi T."/>
            <person name="Pust M."/>
            <person name="Yasuma K."/>
            <person name="Plichta D."/>
            <person name="Hasegawa N."/>
            <person name="Ohya T."/>
            <person name="Bhattarai S."/>
            <person name="Sasajima S."/>
            <person name="Aoto Y."/>
            <person name="Tuganbaev T."/>
            <person name="Yaginuma M."/>
            <person name="Ueda M."/>
            <person name="Okahashi N."/>
            <person name="Amafuji K."/>
            <person name="Kiridooshi Y."/>
            <person name="Sugita K."/>
            <person name="Strazar M."/>
            <person name="Skelly A."/>
            <person name="Suda W."/>
            <person name="Hattori M."/>
            <person name="Nakamoto N."/>
            <person name="Caballero S."/>
            <person name="Norman J."/>
            <person name="Olle B."/>
            <person name="Tanoue T."/>
            <person name="Arita M."/>
            <person name="Bucci V."/>
            <person name="Atarashi K."/>
            <person name="Xavier R."/>
            <person name="Honda K."/>
        </authorList>
    </citation>
    <scope>NUCLEOTIDE SEQUENCE [LARGE SCALE GENOMIC DNA]</scope>
    <source>
        <strain evidence="2">k04-0078-D8-1</strain>
    </source>
</reference>
<keyword evidence="2" id="KW-1185">Reference proteome</keyword>
<dbReference type="Pfam" id="PF20505">
    <property type="entry name" value="DUF6731"/>
    <property type="match status" value="1"/>
</dbReference>
<organism evidence="1 2">
    <name type="scientific">Blautia hominis</name>
    <dbReference type="NCBI Taxonomy" id="2025493"/>
    <lineage>
        <taxon>Bacteria</taxon>
        <taxon>Bacillati</taxon>
        <taxon>Bacillota</taxon>
        <taxon>Clostridia</taxon>
        <taxon>Lachnospirales</taxon>
        <taxon>Lachnospiraceae</taxon>
        <taxon>Blautia</taxon>
    </lineage>
</organism>
<dbReference type="EMBL" id="BAABYW010000001">
    <property type="protein sequence ID" value="GAA6409038.1"/>
    <property type="molecule type" value="Genomic_DNA"/>
</dbReference>
<accession>A0ABQ0BC54</accession>
<proteinExistence type="predicted"/>
<evidence type="ECO:0000313" key="1">
    <source>
        <dbReference type="EMBL" id="GAA6409038.1"/>
    </source>
</evidence>